<name>A0A0D0A9M6_9AGAM</name>
<feature type="region of interest" description="Disordered" evidence="1">
    <location>
        <begin position="65"/>
        <end position="93"/>
    </location>
</feature>
<dbReference type="EMBL" id="KN833692">
    <property type="protein sequence ID" value="KIK28668.1"/>
    <property type="molecule type" value="Genomic_DNA"/>
</dbReference>
<sequence length="401" mass="44683">MPGNSGKPNFSRDGEELRACTVNPPIEVIEISSDSDADIAQCATNTDGLARRNVIELTDSDTSLELPDLLSPTATRPRHPKTPGRTSPTTRKYMPLYADTSDDGSEDDVVFTLDNSPASRTPETMNYPTENTTERELPTALEGHSDTSPVLARSPRKKASFTSVKKSSTKISKKVRDAAEQFQREKYAAVLFAELNHTVFGDGLPKDTKLEWNKRLLTTAGRARWYRSRDGIQTTKIELATKILDRDERIRNTLSHEMCHLACWVINNSPQEGHGQLFKSWASKITCRYPDIQVSTRHNYQIMHPYQWRCTLCSKVYGRYSKSIKPEECTCGVCKVGKLVPLFARQMTGAQRTGVTASLIPSGEDTLKGAQLAVPVSPSLSAEEDVLADALKHLSIQRRRL</sequence>
<keyword evidence="4" id="KW-1185">Reference proteome</keyword>
<evidence type="ECO:0000256" key="1">
    <source>
        <dbReference type="SAM" id="MobiDB-lite"/>
    </source>
</evidence>
<evidence type="ECO:0000313" key="4">
    <source>
        <dbReference type="Proteomes" id="UP000054018"/>
    </source>
</evidence>
<dbReference type="InterPro" id="IPR006640">
    <property type="entry name" value="SprT-like_domain"/>
</dbReference>
<reference evidence="4" key="2">
    <citation type="submission" date="2015-01" db="EMBL/GenBank/DDBJ databases">
        <title>Evolutionary Origins and Diversification of the Mycorrhizal Mutualists.</title>
        <authorList>
            <consortium name="DOE Joint Genome Institute"/>
            <consortium name="Mycorrhizal Genomics Consortium"/>
            <person name="Kohler A."/>
            <person name="Kuo A."/>
            <person name="Nagy L.G."/>
            <person name="Floudas D."/>
            <person name="Copeland A."/>
            <person name="Barry K.W."/>
            <person name="Cichocki N."/>
            <person name="Veneault-Fourrey C."/>
            <person name="LaButti K."/>
            <person name="Lindquist E.A."/>
            <person name="Lipzen A."/>
            <person name="Lundell T."/>
            <person name="Morin E."/>
            <person name="Murat C."/>
            <person name="Riley R."/>
            <person name="Ohm R."/>
            <person name="Sun H."/>
            <person name="Tunlid A."/>
            <person name="Henrissat B."/>
            <person name="Grigoriev I.V."/>
            <person name="Hibbett D.S."/>
            <person name="Martin F."/>
        </authorList>
    </citation>
    <scope>NUCLEOTIDE SEQUENCE [LARGE SCALE GENOMIC DNA]</scope>
    <source>
        <strain evidence="4">441</strain>
    </source>
</reference>
<reference evidence="3 4" key="1">
    <citation type="submission" date="2014-04" db="EMBL/GenBank/DDBJ databases">
        <authorList>
            <consortium name="DOE Joint Genome Institute"/>
            <person name="Kuo A."/>
            <person name="Kohler A."/>
            <person name="Costa M.D."/>
            <person name="Nagy L.G."/>
            <person name="Floudas D."/>
            <person name="Copeland A."/>
            <person name="Barry K.W."/>
            <person name="Cichocki N."/>
            <person name="Veneault-Fourrey C."/>
            <person name="LaButti K."/>
            <person name="Lindquist E.A."/>
            <person name="Lipzen A."/>
            <person name="Lundell T."/>
            <person name="Morin E."/>
            <person name="Murat C."/>
            <person name="Sun H."/>
            <person name="Tunlid A."/>
            <person name="Henrissat B."/>
            <person name="Grigoriev I.V."/>
            <person name="Hibbett D.S."/>
            <person name="Martin F."/>
            <person name="Nordberg H.P."/>
            <person name="Cantor M.N."/>
            <person name="Hua S.X."/>
        </authorList>
    </citation>
    <scope>NUCLEOTIDE SEQUENCE [LARGE SCALE GENOMIC DNA]</scope>
    <source>
        <strain evidence="3 4">441</strain>
    </source>
</reference>
<dbReference type="SMART" id="SM00731">
    <property type="entry name" value="SprT"/>
    <property type="match status" value="1"/>
</dbReference>
<proteinExistence type="predicted"/>
<dbReference type="PANTHER" id="PTHR23099">
    <property type="entry name" value="TRANSCRIPTIONAL REGULATOR"/>
    <property type="match status" value="1"/>
</dbReference>
<dbReference type="HOGENOM" id="CLU_739908_0_0_1"/>
<dbReference type="Pfam" id="PF10263">
    <property type="entry name" value="SprT-like"/>
    <property type="match status" value="1"/>
</dbReference>
<dbReference type="GO" id="GO:0006950">
    <property type="term" value="P:response to stress"/>
    <property type="evidence" value="ECO:0007669"/>
    <property type="project" value="UniProtKB-ARBA"/>
</dbReference>
<dbReference type="PANTHER" id="PTHR23099:SF0">
    <property type="entry name" value="GERM CELL NUCLEAR ACIDIC PROTEIN"/>
    <property type="match status" value="1"/>
</dbReference>
<feature type="region of interest" description="Disordered" evidence="1">
    <location>
        <begin position="136"/>
        <end position="157"/>
    </location>
</feature>
<dbReference type="AlphaFoldDB" id="A0A0D0A9M6"/>
<evidence type="ECO:0000313" key="3">
    <source>
        <dbReference type="EMBL" id="KIK28668.1"/>
    </source>
</evidence>
<gene>
    <name evidence="3" type="ORF">PISMIDRAFT_592313</name>
</gene>
<feature type="domain" description="SprT-like" evidence="2">
    <location>
        <begin position="185"/>
        <end position="342"/>
    </location>
</feature>
<evidence type="ECO:0000259" key="2">
    <source>
        <dbReference type="SMART" id="SM00731"/>
    </source>
</evidence>
<dbReference type="Proteomes" id="UP000054018">
    <property type="component" value="Unassembled WGS sequence"/>
</dbReference>
<protein>
    <recommendedName>
        <fullName evidence="2">SprT-like domain-containing protein</fullName>
    </recommendedName>
</protein>
<dbReference type="STRING" id="765257.A0A0D0A9M6"/>
<organism evidence="3 4">
    <name type="scientific">Pisolithus microcarpus 441</name>
    <dbReference type="NCBI Taxonomy" id="765257"/>
    <lineage>
        <taxon>Eukaryota</taxon>
        <taxon>Fungi</taxon>
        <taxon>Dikarya</taxon>
        <taxon>Basidiomycota</taxon>
        <taxon>Agaricomycotina</taxon>
        <taxon>Agaricomycetes</taxon>
        <taxon>Agaricomycetidae</taxon>
        <taxon>Boletales</taxon>
        <taxon>Sclerodermatineae</taxon>
        <taxon>Pisolithaceae</taxon>
        <taxon>Pisolithus</taxon>
    </lineage>
</organism>
<dbReference type="OrthoDB" id="20772at2759"/>
<accession>A0A0D0A9M6</accession>
<dbReference type="GO" id="GO:0005634">
    <property type="term" value="C:nucleus"/>
    <property type="evidence" value="ECO:0007669"/>
    <property type="project" value="TreeGrafter"/>
</dbReference>